<feature type="non-terminal residue" evidence="1">
    <location>
        <position position="1"/>
    </location>
</feature>
<sequence>HIPTLEVPGSYTSEDGKDFAQFLKNLRLKKRKSTYSFRLKKLLDFWDELGIKKHMFTCSAGDSNSGISNNLHICHRSFYLDNDKYVDSVLQQDTANWDVQHLKKGTVDLLRKYYIVGMGQSAGVTRLKYVMRNYHDFWQLQMGYVNAMIMELALAGQADHQYLDNNELRTLFALFVNTALGCPLENILNTGSIHLTLLSMLRMFGNGAFQELLNDVPRRKR</sequence>
<protein>
    <submittedName>
        <fullName evidence="1">Uncharacterized protein</fullName>
    </submittedName>
</protein>
<dbReference type="AlphaFoldDB" id="X1QZS3"/>
<proteinExistence type="predicted"/>
<gene>
    <name evidence="1" type="ORF">S12H4_20170</name>
</gene>
<dbReference type="EMBL" id="BARW01010182">
    <property type="protein sequence ID" value="GAI73788.1"/>
    <property type="molecule type" value="Genomic_DNA"/>
</dbReference>
<reference evidence="1" key="1">
    <citation type="journal article" date="2014" name="Front. Microbiol.">
        <title>High frequency of phylogenetically diverse reductive dehalogenase-homologous genes in deep subseafloor sedimentary metagenomes.</title>
        <authorList>
            <person name="Kawai M."/>
            <person name="Futagami T."/>
            <person name="Toyoda A."/>
            <person name="Takaki Y."/>
            <person name="Nishi S."/>
            <person name="Hori S."/>
            <person name="Arai W."/>
            <person name="Tsubouchi T."/>
            <person name="Morono Y."/>
            <person name="Uchiyama I."/>
            <person name="Ito T."/>
            <person name="Fujiyama A."/>
            <person name="Inagaki F."/>
            <person name="Takami H."/>
        </authorList>
    </citation>
    <scope>NUCLEOTIDE SEQUENCE</scope>
    <source>
        <strain evidence="1">Expedition CK06-06</strain>
    </source>
</reference>
<name>X1QZS3_9ZZZZ</name>
<accession>X1QZS3</accession>
<evidence type="ECO:0000313" key="1">
    <source>
        <dbReference type="EMBL" id="GAI73788.1"/>
    </source>
</evidence>
<organism evidence="1">
    <name type="scientific">marine sediment metagenome</name>
    <dbReference type="NCBI Taxonomy" id="412755"/>
    <lineage>
        <taxon>unclassified sequences</taxon>
        <taxon>metagenomes</taxon>
        <taxon>ecological metagenomes</taxon>
    </lineage>
</organism>
<comment type="caution">
    <text evidence="1">The sequence shown here is derived from an EMBL/GenBank/DDBJ whole genome shotgun (WGS) entry which is preliminary data.</text>
</comment>